<keyword evidence="2" id="KW-1185">Reference proteome</keyword>
<proteinExistence type="predicted"/>
<accession>A0ABV9TR68</accession>
<sequence length="68" mass="7762">MSRPTPQRIGLNWRHDPVHWGGGHLLPCRLCGRGAFCRDQDGRPCHKTCLEDLLTAERDIAEQRERAA</sequence>
<reference evidence="2" key="1">
    <citation type="journal article" date="2019" name="Int. J. Syst. Evol. Microbiol.">
        <title>The Global Catalogue of Microorganisms (GCM) 10K type strain sequencing project: providing services to taxonomists for standard genome sequencing and annotation.</title>
        <authorList>
            <consortium name="The Broad Institute Genomics Platform"/>
            <consortium name="The Broad Institute Genome Sequencing Center for Infectious Disease"/>
            <person name="Wu L."/>
            <person name="Ma J."/>
        </authorList>
    </citation>
    <scope>NUCLEOTIDE SEQUENCE [LARGE SCALE GENOMIC DNA]</scope>
    <source>
        <strain evidence="2">KLKA75</strain>
    </source>
</reference>
<protein>
    <submittedName>
        <fullName evidence="1">Uncharacterized protein</fullName>
    </submittedName>
</protein>
<evidence type="ECO:0000313" key="2">
    <source>
        <dbReference type="Proteomes" id="UP001595872"/>
    </source>
</evidence>
<organism evidence="1 2">
    <name type="scientific">Actinomadura gamaensis</name>
    <dbReference type="NCBI Taxonomy" id="1763541"/>
    <lineage>
        <taxon>Bacteria</taxon>
        <taxon>Bacillati</taxon>
        <taxon>Actinomycetota</taxon>
        <taxon>Actinomycetes</taxon>
        <taxon>Streptosporangiales</taxon>
        <taxon>Thermomonosporaceae</taxon>
        <taxon>Actinomadura</taxon>
    </lineage>
</organism>
<name>A0ABV9TR68_9ACTN</name>
<dbReference type="Proteomes" id="UP001595872">
    <property type="component" value="Unassembled WGS sequence"/>
</dbReference>
<gene>
    <name evidence="1" type="ORF">ACFPCY_04670</name>
</gene>
<dbReference type="EMBL" id="JBHSIT010000001">
    <property type="protein sequence ID" value="MFC4906601.1"/>
    <property type="molecule type" value="Genomic_DNA"/>
</dbReference>
<comment type="caution">
    <text evidence="1">The sequence shown here is derived from an EMBL/GenBank/DDBJ whole genome shotgun (WGS) entry which is preliminary data.</text>
</comment>
<evidence type="ECO:0000313" key="1">
    <source>
        <dbReference type="EMBL" id="MFC4906601.1"/>
    </source>
</evidence>
<dbReference type="RefSeq" id="WP_378252288.1">
    <property type="nucleotide sequence ID" value="NZ_JBHSIT010000001.1"/>
</dbReference>